<dbReference type="Proteomes" id="UP000576550">
    <property type="component" value="Unassembled WGS sequence"/>
</dbReference>
<name>A0A832RA46_9BACT</name>
<reference evidence="1 2" key="1">
    <citation type="journal article" date="2020" name="Biotechnol. Biofuels">
        <title>New insights from the biogas microbiome by comprehensive genome-resolved metagenomics of nearly 1600 species originating from multiple anaerobic digesters.</title>
        <authorList>
            <person name="Campanaro S."/>
            <person name="Treu L."/>
            <person name="Rodriguez-R L.M."/>
            <person name="Kovalovszki A."/>
            <person name="Ziels R.M."/>
            <person name="Maus I."/>
            <person name="Zhu X."/>
            <person name="Kougias P.G."/>
            <person name="Basile A."/>
            <person name="Luo G."/>
            <person name="Schluter A."/>
            <person name="Konstantinidis K.T."/>
            <person name="Angelidaki I."/>
        </authorList>
    </citation>
    <scope>NUCLEOTIDE SEQUENCE [LARGE SCALE GENOMIC DNA]</scope>
    <source>
        <strain evidence="1">AS05jafATM_89</strain>
    </source>
</reference>
<comment type="caution">
    <text evidence="1">The sequence shown here is derived from an EMBL/GenBank/DDBJ whole genome shotgun (WGS) entry which is preliminary data.</text>
</comment>
<accession>A0A832RA46</accession>
<dbReference type="AlphaFoldDB" id="A0A832RA46"/>
<protein>
    <submittedName>
        <fullName evidence="1">Uncharacterized protein</fullName>
    </submittedName>
</protein>
<gene>
    <name evidence="1" type="ORF">GX533_03415</name>
</gene>
<sequence>MRDEEFLENILYDLWENHFPDIPRKNLVLIKFGKYSTRQLGSIKLANKRTKIKSLLKNKMDEYEVQDDKSITVITLTRFFQHDVIPEFVLRATIAHELCHYAHGFQSPLTKKFDKPHQGNIVNKELALRGLLDEQQKSEQWLKDNWLKIVLRKKFLQL</sequence>
<dbReference type="EMBL" id="DUTP01000006">
    <property type="protein sequence ID" value="HHX99692.1"/>
    <property type="molecule type" value="Genomic_DNA"/>
</dbReference>
<organism evidence="1 2">
    <name type="scientific">Candidatus Dojkabacteria bacterium</name>
    <dbReference type="NCBI Taxonomy" id="2099670"/>
    <lineage>
        <taxon>Bacteria</taxon>
        <taxon>Candidatus Dojkabacteria</taxon>
    </lineage>
</organism>
<evidence type="ECO:0000313" key="1">
    <source>
        <dbReference type="EMBL" id="HHX99692.1"/>
    </source>
</evidence>
<evidence type="ECO:0000313" key="2">
    <source>
        <dbReference type="Proteomes" id="UP000576550"/>
    </source>
</evidence>
<proteinExistence type="predicted"/>